<gene>
    <name evidence="4" type="ORF">UFOPK2282_00576</name>
    <name evidence="5" type="ORF">UFOPK3576_01442</name>
</gene>
<keyword evidence="2" id="KW-0812">Transmembrane</keyword>
<feature type="domain" description="DUF6542" evidence="3">
    <location>
        <begin position="167"/>
        <end position="282"/>
    </location>
</feature>
<dbReference type="InterPro" id="IPR046672">
    <property type="entry name" value="DUF6542"/>
</dbReference>
<evidence type="ECO:0000256" key="1">
    <source>
        <dbReference type="SAM" id="MobiDB-lite"/>
    </source>
</evidence>
<evidence type="ECO:0000259" key="3">
    <source>
        <dbReference type="Pfam" id="PF20177"/>
    </source>
</evidence>
<evidence type="ECO:0000313" key="4">
    <source>
        <dbReference type="EMBL" id="CAB4661476.1"/>
    </source>
</evidence>
<reference evidence="4" key="1">
    <citation type="submission" date="2020-05" db="EMBL/GenBank/DDBJ databases">
        <authorList>
            <person name="Chiriac C."/>
            <person name="Salcher M."/>
            <person name="Ghai R."/>
            <person name="Kavagutti S V."/>
        </authorList>
    </citation>
    <scope>NUCLEOTIDE SEQUENCE</scope>
</reference>
<keyword evidence="2" id="KW-0472">Membrane</keyword>
<sequence>MMDESQFGDPAEDDAYSALFRPQSPAQIPVSEEDEVIVIVEEAQFVPVVPPAATPVISSPKADTGRLFRSVGVETSTTALPALSRSEAAHLRTVGADRTMAMPVVQASAGAIDQIAVGQQAPSEPAPAPLGETSQEIFAAPIMSEPEQATSKTKEAHMSKSRRSDPGLNPLGVYVLVTGATVVAGFLDSFISGTGLGWLTGIVFVISSIYCAVKVRISDASVAVITPPIAYGIAALTVGQLGQSRAGGALISVFVNAFTTLSDNWFWIIGTTLVALAVVVVRSRR</sequence>
<accession>A0A6J6LIH0</accession>
<evidence type="ECO:0000313" key="5">
    <source>
        <dbReference type="EMBL" id="CAB4916357.1"/>
    </source>
</evidence>
<feature type="transmembrane region" description="Helical" evidence="2">
    <location>
        <begin position="220"/>
        <end position="242"/>
    </location>
</feature>
<proteinExistence type="predicted"/>
<name>A0A6J6LIH0_9ZZZZ</name>
<dbReference type="AlphaFoldDB" id="A0A6J6LIH0"/>
<dbReference type="EMBL" id="CAEZWR010000051">
    <property type="protein sequence ID" value="CAB4661476.1"/>
    <property type="molecule type" value="Genomic_DNA"/>
</dbReference>
<evidence type="ECO:0000256" key="2">
    <source>
        <dbReference type="SAM" id="Phobius"/>
    </source>
</evidence>
<organism evidence="4">
    <name type="scientific">freshwater metagenome</name>
    <dbReference type="NCBI Taxonomy" id="449393"/>
    <lineage>
        <taxon>unclassified sequences</taxon>
        <taxon>metagenomes</taxon>
        <taxon>ecological metagenomes</taxon>
    </lineage>
</organism>
<feature type="transmembrane region" description="Helical" evidence="2">
    <location>
        <begin position="193"/>
        <end position="213"/>
    </location>
</feature>
<dbReference type="EMBL" id="CAFBMO010000081">
    <property type="protein sequence ID" value="CAB4916357.1"/>
    <property type="molecule type" value="Genomic_DNA"/>
</dbReference>
<dbReference type="Pfam" id="PF20177">
    <property type="entry name" value="DUF6542"/>
    <property type="match status" value="1"/>
</dbReference>
<feature type="region of interest" description="Disordered" evidence="1">
    <location>
        <begin position="145"/>
        <end position="164"/>
    </location>
</feature>
<feature type="transmembrane region" description="Helical" evidence="2">
    <location>
        <begin position="168"/>
        <end position="187"/>
    </location>
</feature>
<protein>
    <submittedName>
        <fullName evidence="4">Unannotated protein</fullName>
    </submittedName>
</protein>
<feature type="compositionally biased region" description="Basic and acidic residues" evidence="1">
    <location>
        <begin position="152"/>
        <end position="164"/>
    </location>
</feature>
<keyword evidence="2" id="KW-1133">Transmembrane helix</keyword>
<feature type="transmembrane region" description="Helical" evidence="2">
    <location>
        <begin position="264"/>
        <end position="281"/>
    </location>
</feature>